<dbReference type="PANTHER" id="PTHR31264:SF3">
    <property type="entry name" value="OS07G0554100 PROTEIN"/>
    <property type="match status" value="1"/>
</dbReference>
<dbReference type="InterPro" id="IPR036047">
    <property type="entry name" value="F-box-like_dom_sf"/>
</dbReference>
<accession>A0A5J9VSK7</accession>
<evidence type="ECO:0000313" key="2">
    <source>
        <dbReference type="EMBL" id="TVU38556.1"/>
    </source>
</evidence>
<feature type="non-terminal residue" evidence="2">
    <location>
        <position position="1"/>
    </location>
</feature>
<dbReference type="EMBL" id="RWGY01000007">
    <property type="protein sequence ID" value="TVU38556.1"/>
    <property type="molecule type" value="Genomic_DNA"/>
</dbReference>
<organism evidence="2 3">
    <name type="scientific">Eragrostis curvula</name>
    <name type="common">weeping love grass</name>
    <dbReference type="NCBI Taxonomy" id="38414"/>
    <lineage>
        <taxon>Eukaryota</taxon>
        <taxon>Viridiplantae</taxon>
        <taxon>Streptophyta</taxon>
        <taxon>Embryophyta</taxon>
        <taxon>Tracheophyta</taxon>
        <taxon>Spermatophyta</taxon>
        <taxon>Magnoliopsida</taxon>
        <taxon>Liliopsida</taxon>
        <taxon>Poales</taxon>
        <taxon>Poaceae</taxon>
        <taxon>PACMAD clade</taxon>
        <taxon>Chloridoideae</taxon>
        <taxon>Eragrostideae</taxon>
        <taxon>Eragrostidinae</taxon>
        <taxon>Eragrostis</taxon>
    </lineage>
</organism>
<protein>
    <recommendedName>
        <fullName evidence="1">F-box protein AT5G49610-like beta-propeller domain-containing protein</fullName>
    </recommendedName>
</protein>
<dbReference type="AlphaFoldDB" id="A0A5J9VSK7"/>
<sequence length="594" mass="66162">MRGGNLGEEDEHGASIGPWQFSSLLLDLPELASDRVLRLQELSSASLVALARPGRTVTPPARPLLHRAATSVRPLLLRASLVSIAPRAQKCIGGERESNFTLPLSSYTKMDASLHTLLEMDAWYTVAREEPKIALPCAVEVSLMAQYTHIRTHEPTPLSQVHTTLQAAALPFVSAPNPRSLVPFLPTPPAPPAIPSPVRPTISCRQAMESQRPPPSLTADLLREIFLRVASSSDLARASAACVYFCRIIADPSFLRRYRSLHRTLLLGSIGPRGLDTVKAPHPNAAAARAFTRTVDFSFRYLPRECGMCDIRDGRVLATFIDYDKNIYLWDLALCNPLSRTYQLVPPLPTDLLASFQLEEHYIETFLVPSEDVEDTSFKLLSCMISETTVVLFIFSSGSGCWSVGTSTGLDSLGLDEPQESPLLSGRCYVYGCFYWKVDYTDKFLKLDMNTMRFTTYDLPPDHADRSVAIVEAEGGMLGMFSQIDQGTSLDYYTFLPNGSTSKKGGEWHLKNTVPLPSNYKCHMTSREAEGHIFLSSWPKHDDISDPACFSLDTKAFKIERLYGIVHPYFFHPYFCFPPIIPPRRIEAYDARGK</sequence>
<dbReference type="SUPFAM" id="SSF81383">
    <property type="entry name" value="F-box domain"/>
    <property type="match status" value="1"/>
</dbReference>
<proteinExistence type="predicted"/>
<dbReference type="PANTHER" id="PTHR31264">
    <property type="entry name" value="OS07G0554500 PROTEIN-RELATED"/>
    <property type="match status" value="1"/>
</dbReference>
<evidence type="ECO:0000313" key="3">
    <source>
        <dbReference type="Proteomes" id="UP000324897"/>
    </source>
</evidence>
<reference evidence="2 3" key="1">
    <citation type="journal article" date="2019" name="Sci. Rep.">
        <title>A high-quality genome of Eragrostis curvula grass provides insights into Poaceae evolution and supports new strategies to enhance forage quality.</title>
        <authorList>
            <person name="Carballo J."/>
            <person name="Santos B.A.C.M."/>
            <person name="Zappacosta D."/>
            <person name="Garbus I."/>
            <person name="Selva J.P."/>
            <person name="Gallo C.A."/>
            <person name="Diaz A."/>
            <person name="Albertini E."/>
            <person name="Caccamo M."/>
            <person name="Echenique V."/>
        </authorList>
    </citation>
    <scope>NUCLEOTIDE SEQUENCE [LARGE SCALE GENOMIC DNA]</scope>
    <source>
        <strain evidence="3">cv. Victoria</strain>
        <tissue evidence="2">Leaf</tissue>
    </source>
</reference>
<evidence type="ECO:0000259" key="1">
    <source>
        <dbReference type="Pfam" id="PF23635"/>
    </source>
</evidence>
<dbReference type="Proteomes" id="UP000324897">
    <property type="component" value="Chromosome 4"/>
</dbReference>
<gene>
    <name evidence="2" type="ORF">EJB05_11934</name>
</gene>
<keyword evidence="3" id="KW-1185">Reference proteome</keyword>
<dbReference type="InterPro" id="IPR056594">
    <property type="entry name" value="AT5G49610-like_b-prop"/>
</dbReference>
<dbReference type="Pfam" id="PF23635">
    <property type="entry name" value="Beta-prop_AT5G49610-like"/>
    <property type="match status" value="1"/>
</dbReference>
<comment type="caution">
    <text evidence="2">The sequence shown here is derived from an EMBL/GenBank/DDBJ whole genome shotgun (WGS) entry which is preliminary data.</text>
</comment>
<feature type="domain" description="F-box protein AT5G49610-like beta-propeller" evidence="1">
    <location>
        <begin position="308"/>
        <end position="514"/>
    </location>
</feature>
<name>A0A5J9VSK7_9POAL</name>
<dbReference type="Gramene" id="TVU38556">
    <property type="protein sequence ID" value="TVU38556"/>
    <property type="gene ID" value="EJB05_11934"/>
</dbReference>